<comment type="similarity">
    <text evidence="2 6">Belongs to the SURF1 family.</text>
</comment>
<sequence>MSEQVHQRAGEASAVPAADRATQPGPDVGPVPTEALEPEPIRVTGTMFRRAALTPRMLGLLLVFLAIAAVCARLGVWQLDRAVQRAEINEAARVAQQQDAPATPLGDVLAPRATFPGDLVGTKVEVTGRFDGETLLVPGRIGPEGDVGFLVLDRFVASDGTGVLPVVRGWVAEPAAPDPAAGEVTLQGFLQAGESFERADLPEGQVGAIAPGQLVNLWGGPMYTGYLVVDEPVDAGLDRLPPPTLPGGGLNLQNLAYALQWWIFGGFAVLLWSRLVRDEARADAEERTGDAGP</sequence>
<feature type="region of interest" description="Disordered" evidence="7">
    <location>
        <begin position="1"/>
        <end position="38"/>
    </location>
</feature>
<evidence type="ECO:0000256" key="5">
    <source>
        <dbReference type="ARBA" id="ARBA00023136"/>
    </source>
</evidence>
<evidence type="ECO:0000256" key="6">
    <source>
        <dbReference type="RuleBase" id="RU363076"/>
    </source>
</evidence>
<evidence type="ECO:0000256" key="2">
    <source>
        <dbReference type="ARBA" id="ARBA00007165"/>
    </source>
</evidence>
<evidence type="ECO:0000313" key="8">
    <source>
        <dbReference type="EMBL" id="EYR64690.1"/>
    </source>
</evidence>
<evidence type="ECO:0000256" key="1">
    <source>
        <dbReference type="ARBA" id="ARBA00004370"/>
    </source>
</evidence>
<evidence type="ECO:0000256" key="7">
    <source>
        <dbReference type="SAM" id="MobiDB-lite"/>
    </source>
</evidence>
<dbReference type="GO" id="GO:0005886">
    <property type="term" value="C:plasma membrane"/>
    <property type="evidence" value="ECO:0007669"/>
    <property type="project" value="UniProtKB-SubCell"/>
</dbReference>
<dbReference type="InterPro" id="IPR045214">
    <property type="entry name" value="Surf1/Surf4"/>
</dbReference>
<dbReference type="PANTHER" id="PTHR23427">
    <property type="entry name" value="SURFEIT LOCUS PROTEIN"/>
    <property type="match status" value="1"/>
</dbReference>
<comment type="subcellular location">
    <subcellularLocation>
        <location evidence="6">Cell membrane</location>
        <topology evidence="6">Multi-pass membrane protein</topology>
    </subcellularLocation>
    <subcellularLocation>
        <location evidence="1">Membrane</location>
    </subcellularLocation>
</comment>
<name>A0A021VXD7_9CELL</name>
<dbReference type="Pfam" id="PF02104">
    <property type="entry name" value="SURF1"/>
    <property type="match status" value="1"/>
</dbReference>
<dbReference type="EMBL" id="AXCW01000021">
    <property type="protein sequence ID" value="EYR64690.1"/>
    <property type="molecule type" value="Genomic_DNA"/>
</dbReference>
<feature type="transmembrane region" description="Helical" evidence="6">
    <location>
        <begin position="57"/>
        <end position="77"/>
    </location>
</feature>
<evidence type="ECO:0000256" key="4">
    <source>
        <dbReference type="ARBA" id="ARBA00022989"/>
    </source>
</evidence>
<keyword evidence="4 6" id="KW-1133">Transmembrane helix</keyword>
<gene>
    <name evidence="8" type="ORF">N866_06520</name>
</gene>
<comment type="caution">
    <text evidence="8">The sequence shown here is derived from an EMBL/GenBank/DDBJ whole genome shotgun (WGS) entry which is preliminary data.</text>
</comment>
<reference evidence="8 9" key="1">
    <citation type="submission" date="2014-01" db="EMBL/GenBank/DDBJ databases">
        <title>Actinotalea ferrariae CF5-4.</title>
        <authorList>
            <person name="Chen F."/>
            <person name="Li Y."/>
            <person name="Wang G."/>
        </authorList>
    </citation>
    <scope>NUCLEOTIDE SEQUENCE [LARGE SCALE GENOMIC DNA]</scope>
    <source>
        <strain evidence="8 9">CF5-4</strain>
    </source>
</reference>
<evidence type="ECO:0000313" key="9">
    <source>
        <dbReference type="Proteomes" id="UP000019753"/>
    </source>
</evidence>
<dbReference type="CDD" id="cd06662">
    <property type="entry name" value="SURF1"/>
    <property type="match status" value="1"/>
</dbReference>
<organism evidence="8 9">
    <name type="scientific">Actinotalea ferrariae CF5-4</name>
    <dbReference type="NCBI Taxonomy" id="948458"/>
    <lineage>
        <taxon>Bacteria</taxon>
        <taxon>Bacillati</taxon>
        <taxon>Actinomycetota</taxon>
        <taxon>Actinomycetes</taxon>
        <taxon>Micrococcales</taxon>
        <taxon>Cellulomonadaceae</taxon>
        <taxon>Actinotalea</taxon>
    </lineage>
</organism>
<dbReference type="InterPro" id="IPR002994">
    <property type="entry name" value="Surf1/Shy1"/>
</dbReference>
<keyword evidence="6" id="KW-1003">Cell membrane</keyword>
<comment type="caution">
    <text evidence="6">Lacks conserved residue(s) required for the propagation of feature annotation.</text>
</comment>
<dbReference type="RefSeq" id="WP_245612348.1">
    <property type="nucleotide sequence ID" value="NZ_AXCW01000021.1"/>
</dbReference>
<evidence type="ECO:0000256" key="3">
    <source>
        <dbReference type="ARBA" id="ARBA00022692"/>
    </source>
</evidence>
<keyword evidence="3 6" id="KW-0812">Transmembrane</keyword>
<protein>
    <recommendedName>
        <fullName evidence="6">SURF1-like protein</fullName>
    </recommendedName>
</protein>
<proteinExistence type="inferred from homology"/>
<dbReference type="Proteomes" id="UP000019753">
    <property type="component" value="Unassembled WGS sequence"/>
</dbReference>
<accession>A0A021VXD7</accession>
<dbReference type="PROSITE" id="PS50895">
    <property type="entry name" value="SURF1"/>
    <property type="match status" value="1"/>
</dbReference>
<dbReference type="AlphaFoldDB" id="A0A021VXD7"/>
<dbReference type="PANTHER" id="PTHR23427:SF2">
    <property type="entry name" value="SURFEIT LOCUS PROTEIN 1"/>
    <property type="match status" value="1"/>
</dbReference>
<keyword evidence="9" id="KW-1185">Reference proteome</keyword>
<keyword evidence="5 6" id="KW-0472">Membrane</keyword>